<reference evidence="1 2" key="1">
    <citation type="submission" date="2019-03" db="EMBL/GenBank/DDBJ databases">
        <title>Genomic and seasonal variations among aquatic phages infecting the Baltic Sea Gammaproteobacteria Rheinheimera sp. bal341.</title>
        <authorList>
            <person name="Nilsson E."/>
            <person name="Li K."/>
            <person name="Fridlund J."/>
            <person name="Sulcius S."/>
            <person name="Bunse C."/>
            <person name="Karlsson C.M.G."/>
            <person name="Lindh M."/>
            <person name="Lundin D."/>
            <person name="Pinhassi J."/>
            <person name="Holmfeldt K."/>
        </authorList>
    </citation>
    <scope>NUCLEOTIDE SEQUENCE [LARGE SCALE GENOMIC DNA]</scope>
</reference>
<evidence type="ECO:0000313" key="2">
    <source>
        <dbReference type="Proteomes" id="UP000302808"/>
    </source>
</evidence>
<sequence length="64" mass="7356">MTIELSCRDLEQALMKCSEMTYSGVRNGSFKLAIPQRSGTTEEYLYKTAIFVQTVDGWVMRIEE</sequence>
<dbReference type="EMBL" id="MK719705">
    <property type="protein sequence ID" value="QCQ58422.1"/>
    <property type="molecule type" value="Genomic_DNA"/>
</dbReference>
<proteinExistence type="predicted"/>
<protein>
    <submittedName>
        <fullName evidence="1">Uncharacterized protein</fullName>
    </submittedName>
</protein>
<accession>A0A4P8MWQ9</accession>
<dbReference type="Proteomes" id="UP000302808">
    <property type="component" value="Segment"/>
</dbReference>
<organism evidence="1 2">
    <name type="scientific">Rheinheimera phage vB_RspM_Barba3A</name>
    <dbReference type="NCBI Taxonomy" id="2565687"/>
    <lineage>
        <taxon>Viruses</taxon>
        <taxon>Duplodnaviria</taxon>
        <taxon>Heunggongvirae</taxon>
        <taxon>Uroviricota</taxon>
        <taxon>Caudoviricetes</taxon>
        <taxon>Barbavirus</taxon>
        <taxon>Barbavirus barba18A</taxon>
    </lineage>
</organism>
<name>A0A4P8MWQ9_9CAUD</name>
<evidence type="ECO:0000313" key="1">
    <source>
        <dbReference type="EMBL" id="QCQ58422.1"/>
    </source>
</evidence>
<gene>
    <name evidence="1" type="ORF">Barba3A_gp028</name>
</gene>